<keyword evidence="3" id="KW-0547">Nucleotide-binding</keyword>
<dbReference type="PROSITE" id="PS50893">
    <property type="entry name" value="ABC_TRANSPORTER_2"/>
    <property type="match status" value="1"/>
</dbReference>
<dbReference type="EMBL" id="MEZY01000050">
    <property type="protein sequence ID" value="OGD62393.1"/>
    <property type="molecule type" value="Genomic_DNA"/>
</dbReference>
<dbReference type="GO" id="GO:0005524">
    <property type="term" value="F:ATP binding"/>
    <property type="evidence" value="ECO:0007669"/>
    <property type="project" value="UniProtKB-KW"/>
</dbReference>
<dbReference type="Gene3D" id="3.40.50.300">
    <property type="entry name" value="P-loop containing nucleotide triphosphate hydrolases"/>
    <property type="match status" value="1"/>
</dbReference>
<dbReference type="InterPro" id="IPR050763">
    <property type="entry name" value="ABC_transporter_ATP-binding"/>
</dbReference>
<evidence type="ECO:0000256" key="1">
    <source>
        <dbReference type="ARBA" id="ARBA00005417"/>
    </source>
</evidence>
<dbReference type="PANTHER" id="PTHR42711">
    <property type="entry name" value="ABC TRANSPORTER ATP-BINDING PROTEIN"/>
    <property type="match status" value="1"/>
</dbReference>
<keyword evidence="2" id="KW-0813">Transport</keyword>
<gene>
    <name evidence="6" type="ORF">A2215_03065</name>
</gene>
<dbReference type="InterPro" id="IPR027417">
    <property type="entry name" value="P-loop_NTPase"/>
</dbReference>
<evidence type="ECO:0000256" key="2">
    <source>
        <dbReference type="ARBA" id="ARBA00022448"/>
    </source>
</evidence>
<dbReference type="InterPro" id="IPR003593">
    <property type="entry name" value="AAA+_ATPase"/>
</dbReference>
<evidence type="ECO:0000256" key="4">
    <source>
        <dbReference type="ARBA" id="ARBA00022840"/>
    </source>
</evidence>
<feature type="domain" description="ABC transporter" evidence="5">
    <location>
        <begin position="4"/>
        <end position="231"/>
    </location>
</feature>
<proteinExistence type="inferred from homology"/>
<dbReference type="InterPro" id="IPR025302">
    <property type="entry name" value="DrrA1/2-like_C"/>
</dbReference>
<dbReference type="STRING" id="1797472.A2215_03065"/>
<evidence type="ECO:0000259" key="5">
    <source>
        <dbReference type="PROSITE" id="PS50893"/>
    </source>
</evidence>
<dbReference type="AlphaFoldDB" id="A0A1F5E4U9"/>
<dbReference type="GO" id="GO:0016887">
    <property type="term" value="F:ATP hydrolysis activity"/>
    <property type="evidence" value="ECO:0007669"/>
    <property type="project" value="InterPro"/>
</dbReference>
<dbReference type="PANTHER" id="PTHR42711:SF5">
    <property type="entry name" value="ABC TRANSPORTER ATP-BINDING PROTEIN NATA"/>
    <property type="match status" value="1"/>
</dbReference>
<sequence length="294" mass="33216">MKIVEINKLTKYYNHGKILGVKNLTLDVDAGEIFGFIGPNGAGKSTTIRLLLDLIMPTSGSASIFGLNIHTDTIQIKKNIGYLPGEIFLPDVLTGDSCIKYYGGFKQDIDKKYLADLIQRFDLDTKRKVKDYSKGNKQKIAVVLALMHKPKLLILDEPTSGLDPLNQAEFYKIIRETKKFGATTFFSTHILEEAEKLCDRVGIIKEGELLKIENIDEFREKNIREIHIDTSSVLPLSTLKQEGVTKIERTTTGYHLITTGKNGKILQSLAKFDIEDIKVSEPSLEEIFMHYYKK</sequence>
<protein>
    <recommendedName>
        <fullName evidence="5">ABC transporter domain-containing protein</fullName>
    </recommendedName>
</protein>
<dbReference type="Proteomes" id="UP000178583">
    <property type="component" value="Unassembled WGS sequence"/>
</dbReference>
<name>A0A1F5E4U9_9BACT</name>
<evidence type="ECO:0000313" key="7">
    <source>
        <dbReference type="Proteomes" id="UP000178583"/>
    </source>
</evidence>
<comment type="caution">
    <text evidence="6">The sequence shown here is derived from an EMBL/GenBank/DDBJ whole genome shotgun (WGS) entry which is preliminary data.</text>
</comment>
<evidence type="ECO:0000256" key="3">
    <source>
        <dbReference type="ARBA" id="ARBA00022741"/>
    </source>
</evidence>
<dbReference type="InterPro" id="IPR003439">
    <property type="entry name" value="ABC_transporter-like_ATP-bd"/>
</dbReference>
<dbReference type="SUPFAM" id="SSF52540">
    <property type="entry name" value="P-loop containing nucleoside triphosphate hydrolases"/>
    <property type="match status" value="1"/>
</dbReference>
<dbReference type="Pfam" id="PF13732">
    <property type="entry name" value="DrrA1-3_C"/>
    <property type="match status" value="1"/>
</dbReference>
<dbReference type="InterPro" id="IPR017871">
    <property type="entry name" value="ABC_transporter-like_CS"/>
</dbReference>
<evidence type="ECO:0000313" key="6">
    <source>
        <dbReference type="EMBL" id="OGD62393.1"/>
    </source>
</evidence>
<comment type="similarity">
    <text evidence="1">Belongs to the ABC transporter superfamily.</text>
</comment>
<reference evidence="6 7" key="1">
    <citation type="journal article" date="2016" name="Nat. Commun.">
        <title>Thousands of microbial genomes shed light on interconnected biogeochemical processes in an aquifer system.</title>
        <authorList>
            <person name="Anantharaman K."/>
            <person name="Brown C.T."/>
            <person name="Hug L.A."/>
            <person name="Sharon I."/>
            <person name="Castelle C.J."/>
            <person name="Probst A.J."/>
            <person name="Thomas B.C."/>
            <person name="Singh A."/>
            <person name="Wilkins M.J."/>
            <person name="Karaoz U."/>
            <person name="Brodie E.L."/>
            <person name="Williams K.H."/>
            <person name="Hubbard S.S."/>
            <person name="Banfield J.F."/>
        </authorList>
    </citation>
    <scope>NUCLEOTIDE SEQUENCE [LARGE SCALE GENOMIC DNA]</scope>
</reference>
<dbReference type="CDD" id="cd03230">
    <property type="entry name" value="ABC_DR_subfamily_A"/>
    <property type="match status" value="1"/>
</dbReference>
<dbReference type="PROSITE" id="PS00211">
    <property type="entry name" value="ABC_TRANSPORTER_1"/>
    <property type="match status" value="1"/>
</dbReference>
<accession>A0A1F5E4U9</accession>
<dbReference type="Pfam" id="PF00005">
    <property type="entry name" value="ABC_tran"/>
    <property type="match status" value="1"/>
</dbReference>
<organism evidence="6 7">
    <name type="scientific">Candidatus Berkelbacteria bacterium RIFOXYA2_FULL_43_10</name>
    <dbReference type="NCBI Taxonomy" id="1797472"/>
    <lineage>
        <taxon>Bacteria</taxon>
        <taxon>Candidatus Berkelbacteria</taxon>
    </lineage>
</organism>
<keyword evidence="4" id="KW-0067">ATP-binding</keyword>
<dbReference type="SMART" id="SM00382">
    <property type="entry name" value="AAA"/>
    <property type="match status" value="1"/>
</dbReference>